<dbReference type="SUPFAM" id="SSF57701">
    <property type="entry name" value="Zn2/Cys6 DNA-binding domain"/>
    <property type="match status" value="1"/>
</dbReference>
<accession>A0A2P5A223</accession>
<protein>
    <recommendedName>
        <fullName evidence="6">Zn(2)-C6 fungal-type domain-containing protein</fullName>
    </recommendedName>
</protein>
<evidence type="ECO:0000259" key="6">
    <source>
        <dbReference type="PROSITE" id="PS50048"/>
    </source>
</evidence>
<evidence type="ECO:0000256" key="1">
    <source>
        <dbReference type="ARBA" id="ARBA00022723"/>
    </source>
</evidence>
<evidence type="ECO:0000256" key="5">
    <source>
        <dbReference type="ARBA" id="ARBA00023242"/>
    </source>
</evidence>
<dbReference type="Proteomes" id="UP000054821">
    <property type="component" value="Unassembled WGS sequence"/>
</dbReference>
<keyword evidence="8" id="KW-1185">Reference proteome</keyword>
<dbReference type="InterPro" id="IPR001138">
    <property type="entry name" value="Zn2Cys6_DnaBD"/>
</dbReference>
<keyword evidence="4" id="KW-0804">Transcription</keyword>
<dbReference type="EMBL" id="JPDN02000002">
    <property type="protein sequence ID" value="PON30579.1"/>
    <property type="molecule type" value="Genomic_DNA"/>
</dbReference>
<evidence type="ECO:0000256" key="4">
    <source>
        <dbReference type="ARBA" id="ARBA00023163"/>
    </source>
</evidence>
<name>A0A2P5A223_9HYPO</name>
<dbReference type="STRING" id="398673.A0A2P5A223"/>
<reference evidence="7 8" key="1">
    <citation type="journal article" date="2016" name="Genome Announc.">
        <title>Draft Whole-Genome Sequence of Trichoderma gamsii T6085, a Promising Biocontrol Agent of Fusarium Head Blight on Wheat.</title>
        <authorList>
            <person name="Baroncelli R."/>
            <person name="Zapparata A."/>
            <person name="Piaggeschi G."/>
            <person name="Sarrocco S."/>
            <person name="Vannacci G."/>
        </authorList>
    </citation>
    <scope>NUCLEOTIDE SEQUENCE [LARGE SCALE GENOMIC DNA]</scope>
    <source>
        <strain evidence="7 8">T6085</strain>
    </source>
</reference>
<dbReference type="SMART" id="SM00066">
    <property type="entry name" value="GAL4"/>
    <property type="match status" value="1"/>
</dbReference>
<dbReference type="CDD" id="cd00067">
    <property type="entry name" value="GAL4"/>
    <property type="match status" value="1"/>
</dbReference>
<comment type="caution">
    <text evidence="7">The sequence shown here is derived from an EMBL/GenBank/DDBJ whole genome shotgun (WGS) entry which is preliminary data.</text>
</comment>
<evidence type="ECO:0000256" key="3">
    <source>
        <dbReference type="ARBA" id="ARBA00023015"/>
    </source>
</evidence>
<dbReference type="InterPro" id="IPR036864">
    <property type="entry name" value="Zn2-C6_fun-type_DNA-bd_sf"/>
</dbReference>
<dbReference type="PANTHER" id="PTHR47660:SF2">
    <property type="entry name" value="TRANSCRIPTION FACTOR WITH C2H2 AND ZN(2)-CYS(6) DNA BINDING DOMAIN (EUROFUNG)"/>
    <property type="match status" value="1"/>
</dbReference>
<keyword evidence="5" id="KW-0539">Nucleus</keyword>
<dbReference type="GO" id="GO:0000981">
    <property type="term" value="F:DNA-binding transcription factor activity, RNA polymerase II-specific"/>
    <property type="evidence" value="ECO:0007669"/>
    <property type="project" value="InterPro"/>
</dbReference>
<dbReference type="AlphaFoldDB" id="A0A2P5A223"/>
<proteinExistence type="predicted"/>
<evidence type="ECO:0000256" key="2">
    <source>
        <dbReference type="ARBA" id="ARBA00022833"/>
    </source>
</evidence>
<sequence>MPSPGGIPPGPLSPAGQAEARNYNFTPLLLPVMSFTARERNNPPPRKKSCAACIKAKRRCDFAVPACLRCSQRCIQCEYPSRTPRTKVRASIQAGNGPVPLQDVAVLDGALSDDCSGGAETITGHLRPTGTGELEEPDQYSFKPIPYNFESLGYVAESQDHHVIHQPSMLAAPATKGFHDRLNEIVARRLQFSLDQIRKAPKTMVMETQTPWSHPLLYADSMPRSMQDAHASCALYVAKNRANAPVIFRCIESRVQDLLCEPLPTTPIDSLAHTQALLLYQIIHLFDGDISARASGERIIPFLETSAIGLLAHVIFDTEANCSDPFSDCCLTTLSDLWKDWIFQESARRTLLFAFFFLQAYRVLTGSQSLNQCDGRLGLCHFWTVSEHLWQAESALDFRDAWQQENHFLVVDGQVAVVLREAKAGDVDVFGKMLISAAVGIPELEAWFASRGGSLK</sequence>
<dbReference type="GeneID" id="29986699"/>
<feature type="domain" description="Zn(2)-C6 fungal-type" evidence="6">
    <location>
        <begin position="49"/>
        <end position="79"/>
    </location>
</feature>
<dbReference type="PANTHER" id="PTHR47660">
    <property type="entry name" value="TRANSCRIPTION FACTOR WITH C2H2 AND ZN(2)-CYS(6) DNA BINDING DOMAIN (EUROFUNG)-RELATED-RELATED"/>
    <property type="match status" value="1"/>
</dbReference>
<evidence type="ECO:0000313" key="8">
    <source>
        <dbReference type="Proteomes" id="UP000054821"/>
    </source>
</evidence>
<gene>
    <name evidence="7" type="ORF">TGAM01_v201019</name>
</gene>
<dbReference type="GO" id="GO:0008270">
    <property type="term" value="F:zinc ion binding"/>
    <property type="evidence" value="ECO:0007669"/>
    <property type="project" value="InterPro"/>
</dbReference>
<keyword evidence="2" id="KW-0862">Zinc</keyword>
<keyword evidence="3" id="KW-0805">Transcription regulation</keyword>
<evidence type="ECO:0000313" key="7">
    <source>
        <dbReference type="EMBL" id="PON30579.1"/>
    </source>
</evidence>
<dbReference type="PROSITE" id="PS50048">
    <property type="entry name" value="ZN2_CY6_FUNGAL_2"/>
    <property type="match status" value="1"/>
</dbReference>
<organism evidence="7 8">
    <name type="scientific">Trichoderma gamsii</name>
    <dbReference type="NCBI Taxonomy" id="398673"/>
    <lineage>
        <taxon>Eukaryota</taxon>
        <taxon>Fungi</taxon>
        <taxon>Dikarya</taxon>
        <taxon>Ascomycota</taxon>
        <taxon>Pezizomycotina</taxon>
        <taxon>Sordariomycetes</taxon>
        <taxon>Hypocreomycetidae</taxon>
        <taxon>Hypocreales</taxon>
        <taxon>Hypocreaceae</taxon>
        <taxon>Trichoderma</taxon>
    </lineage>
</organism>
<keyword evidence="1" id="KW-0479">Metal-binding</keyword>
<dbReference type="RefSeq" id="XP_018660258.1">
    <property type="nucleotide sequence ID" value="XM_018806616.1"/>
</dbReference>